<dbReference type="Gene3D" id="1.10.274.30">
    <property type="entry name" value="MRG domain"/>
    <property type="match status" value="1"/>
</dbReference>
<evidence type="ECO:0000256" key="5">
    <source>
        <dbReference type="ARBA" id="ARBA00022763"/>
    </source>
</evidence>
<dbReference type="GO" id="GO:0006355">
    <property type="term" value="P:regulation of DNA-templated transcription"/>
    <property type="evidence" value="ECO:0007669"/>
    <property type="project" value="InterPro"/>
</dbReference>
<reference evidence="15 16" key="1">
    <citation type="journal article" date="2014" name="Genome Announc.">
        <title>Draft genome sequence of Sclerotinia borealis, a psychrophilic plant pathogenic fungus.</title>
        <authorList>
            <person name="Mardanov A.V."/>
            <person name="Beletsky A.V."/>
            <person name="Kadnikov V.V."/>
            <person name="Ignatov A.N."/>
            <person name="Ravin N.V."/>
        </authorList>
    </citation>
    <scope>NUCLEOTIDE SEQUENCE [LARGE SCALE GENOMIC DNA]</scope>
    <source>
        <strain evidence="16">F-4157</strain>
    </source>
</reference>
<proteinExistence type="inferred from homology"/>
<dbReference type="PROSITE" id="PS51640">
    <property type="entry name" value="MRG"/>
    <property type="match status" value="1"/>
</dbReference>
<keyword evidence="9" id="KW-0234">DNA repair</keyword>
<dbReference type="PANTHER" id="PTHR10880:SF15">
    <property type="entry name" value="MSL COMPLEX SUBUNIT 3"/>
    <property type="match status" value="1"/>
</dbReference>
<dbReference type="GO" id="GO:0006325">
    <property type="term" value="P:chromatin organization"/>
    <property type="evidence" value="ECO:0007669"/>
    <property type="project" value="UniProtKB-KW"/>
</dbReference>
<dbReference type="OrthoDB" id="124855at2759"/>
<dbReference type="InterPro" id="IPR008676">
    <property type="entry name" value="MRG"/>
</dbReference>
<dbReference type="STRING" id="1432307.W9CDI9"/>
<dbReference type="PANTHER" id="PTHR10880">
    <property type="entry name" value="MORTALITY FACTOR 4-LIKE PROTEIN"/>
    <property type="match status" value="1"/>
</dbReference>
<accession>W9CDI9</accession>
<dbReference type="Proteomes" id="UP000019487">
    <property type="component" value="Unassembled WGS sequence"/>
</dbReference>
<comment type="subcellular location">
    <subcellularLocation>
        <location evidence="1">Nucleus</location>
    </subcellularLocation>
</comment>
<keyword evidence="7" id="KW-0805">Transcription regulation</keyword>
<keyword evidence="6" id="KW-0156">Chromatin regulator</keyword>
<dbReference type="Pfam" id="PF05712">
    <property type="entry name" value="MRG"/>
    <property type="match status" value="1"/>
</dbReference>
<evidence type="ECO:0000256" key="6">
    <source>
        <dbReference type="ARBA" id="ARBA00022853"/>
    </source>
</evidence>
<evidence type="ECO:0000256" key="2">
    <source>
        <dbReference type="ARBA" id="ARBA00009093"/>
    </source>
</evidence>
<evidence type="ECO:0000256" key="10">
    <source>
        <dbReference type="ARBA" id="ARBA00023242"/>
    </source>
</evidence>
<evidence type="ECO:0000256" key="12">
    <source>
        <dbReference type="ARBA" id="ARBA00072864"/>
    </source>
</evidence>
<evidence type="ECO:0000256" key="13">
    <source>
        <dbReference type="SAM" id="MobiDB-lite"/>
    </source>
</evidence>
<evidence type="ECO:0000259" key="14">
    <source>
        <dbReference type="Pfam" id="PF05712"/>
    </source>
</evidence>
<gene>
    <name evidence="15" type="ORF">SBOR_6732</name>
</gene>
<dbReference type="FunFam" id="1.10.274.30:FF:000004">
    <property type="entry name" value="Putative Chromatin modification-related protein eaf3"/>
    <property type="match status" value="1"/>
</dbReference>
<comment type="caution">
    <text evidence="15">The sequence shown here is derived from an EMBL/GenBank/DDBJ whole genome shotgun (WGS) entry which is preliminary data.</text>
</comment>
<dbReference type="InterPro" id="IPR038217">
    <property type="entry name" value="MRG_C_sf"/>
</dbReference>
<keyword evidence="10" id="KW-0539">Nucleus</keyword>
<evidence type="ECO:0000313" key="16">
    <source>
        <dbReference type="Proteomes" id="UP000019487"/>
    </source>
</evidence>
<dbReference type="EMBL" id="AYSA01000353">
    <property type="protein sequence ID" value="ESZ92869.1"/>
    <property type="molecule type" value="Genomic_DNA"/>
</dbReference>
<evidence type="ECO:0000256" key="11">
    <source>
        <dbReference type="ARBA" id="ARBA00057322"/>
    </source>
</evidence>
<feature type="domain" description="MRG" evidence="14">
    <location>
        <begin position="306"/>
        <end position="479"/>
    </location>
</feature>
<keyword evidence="8" id="KW-0804">Transcription</keyword>
<evidence type="ECO:0000256" key="7">
    <source>
        <dbReference type="ARBA" id="ARBA00023015"/>
    </source>
</evidence>
<evidence type="ECO:0000256" key="3">
    <source>
        <dbReference type="ARBA" id="ARBA00011353"/>
    </source>
</evidence>
<dbReference type="HOGENOM" id="CLU_027077_0_0_1"/>
<dbReference type="AlphaFoldDB" id="W9CDI9"/>
<dbReference type="GO" id="GO:0035267">
    <property type="term" value="C:NuA4 histone acetyltransferase complex"/>
    <property type="evidence" value="ECO:0007669"/>
    <property type="project" value="TreeGrafter"/>
</dbReference>
<dbReference type="InterPro" id="IPR026541">
    <property type="entry name" value="MRG_dom"/>
</dbReference>
<keyword evidence="5" id="KW-0227">DNA damage</keyword>
<dbReference type="GO" id="GO:0006281">
    <property type="term" value="P:DNA repair"/>
    <property type="evidence" value="ECO:0007669"/>
    <property type="project" value="UniProtKB-KW"/>
</dbReference>
<comment type="function">
    <text evidence="11">Involved in deacetylation of histones, chromatin assembly and chromosome segregation. May act as a transcriptional oscillator, directing histone deacetylases to specific chromosomal domains. Component of the NuA4 histone acetyltransferase complex which is involved in transcriptional activation of selected genes principally by acetylation of nucleosomal histone H4 and H2A. The NuA4 complex is also involved in DNA repair.</text>
</comment>
<organism evidence="15 16">
    <name type="scientific">Sclerotinia borealis (strain F-4128)</name>
    <dbReference type="NCBI Taxonomy" id="1432307"/>
    <lineage>
        <taxon>Eukaryota</taxon>
        <taxon>Fungi</taxon>
        <taxon>Dikarya</taxon>
        <taxon>Ascomycota</taxon>
        <taxon>Pezizomycotina</taxon>
        <taxon>Leotiomycetes</taxon>
        <taxon>Helotiales</taxon>
        <taxon>Sclerotiniaceae</taxon>
        <taxon>Sclerotinia</taxon>
    </lineage>
</organism>
<evidence type="ECO:0000313" key="15">
    <source>
        <dbReference type="EMBL" id="ESZ92869.1"/>
    </source>
</evidence>
<feature type="region of interest" description="Disordered" evidence="13">
    <location>
        <begin position="22"/>
        <end position="42"/>
    </location>
</feature>
<protein>
    <recommendedName>
        <fullName evidence="4">Chromatin modification-related protein EAF3</fullName>
    </recommendedName>
    <alternativeName>
        <fullName evidence="12">Chromatin modification-related protein eaf3</fullName>
    </alternativeName>
</protein>
<keyword evidence="16" id="KW-1185">Reference proteome</keyword>
<evidence type="ECO:0000256" key="9">
    <source>
        <dbReference type="ARBA" id="ARBA00023204"/>
    </source>
</evidence>
<comment type="subunit">
    <text evidence="3">Component of the NuA4 histone acetyltransferase complex.</text>
</comment>
<evidence type="ECO:0000256" key="4">
    <source>
        <dbReference type="ARBA" id="ARBA00018505"/>
    </source>
</evidence>
<comment type="similarity">
    <text evidence="2">Belongs to the MRG family.</text>
</comment>
<sequence>MGSIIPSTDTLCLKSPAKKPVISIKAPRDNSENSPITNGRKSVKAKVAKALPVAPLSVRRSERVPRPTTHYHSSVVDSTDFMVTKPTPKSNINGKISSFVDPKSKYWDPVKFLLDDSLVPVTNLDAKPPKGFGFIVNNVLRDPSTYRPDKSNHVSKPRQKAPRIHPRLLAHIKNGTATMANRLYYEKYEPGQINPIAGLFSEDNPLPPARLKRRRPLPRSYDEVITQEIVEPDSKRIKFTSEKKSKSPPKKVSEKATEIAIEKKVHFEKKIYHRSEVRERLVKTTNKMLPRIDISEPVMEKRDFNYLQEESFHNRPSINLVIPDHIKAILVDDWENVTKAQLLVPLPHKKSVNQILDDWLESEKPKRPIGSAQADILEEIVAGLKDYFEKSLGRILLYRFERQQYTDFRQIWDDEESEQKCASDTYGAEHLCRLLVTLPELIAQTNMDLQSVNRLREELGKLTSWIGKNAKDYFVNEYEAPGVEYTEKARSNV</sequence>
<dbReference type="GO" id="GO:0032221">
    <property type="term" value="C:Rpd3S complex"/>
    <property type="evidence" value="ECO:0007669"/>
    <property type="project" value="TreeGrafter"/>
</dbReference>
<name>W9CDI9_SCLBF</name>
<evidence type="ECO:0000256" key="1">
    <source>
        <dbReference type="ARBA" id="ARBA00004123"/>
    </source>
</evidence>
<evidence type="ECO:0000256" key="8">
    <source>
        <dbReference type="ARBA" id="ARBA00023163"/>
    </source>
</evidence>